<evidence type="ECO:0000313" key="1">
    <source>
        <dbReference type="EMBL" id="UZZ64427.1"/>
    </source>
</evidence>
<sequence length="90" mass="10612">MNIKQLTIEALQLKIKQIEHLNQMMKEGWGTYTNQPAWEALGHPYLNDACDGNILRDGLKPFLRDMYIKANEEIIDSLYYQIRKLENEDN</sequence>
<name>A0AAE9PY03_9CAUD</name>
<evidence type="ECO:0000313" key="2">
    <source>
        <dbReference type="Proteomes" id="UP001236076"/>
    </source>
</evidence>
<keyword evidence="2" id="KW-1185">Reference proteome</keyword>
<dbReference type="EMBL" id="OP744025">
    <property type="protein sequence ID" value="UZZ64427.1"/>
    <property type="molecule type" value="Genomic_DNA"/>
</dbReference>
<protein>
    <submittedName>
        <fullName evidence="1">Anti-restriction nuclease</fullName>
    </submittedName>
</protein>
<organism evidence="1 2">
    <name type="scientific">Escherichia phage A5-4</name>
    <dbReference type="NCBI Taxonomy" id="2996162"/>
    <lineage>
        <taxon>Viruses</taxon>
        <taxon>Duplodnaviria</taxon>
        <taxon>Heunggongvirae</taxon>
        <taxon>Uroviricota</taxon>
        <taxon>Caudoviricetes</taxon>
        <taxon>Vequintavirinae</taxon>
    </lineage>
</organism>
<gene>
    <name evidence="1" type="ORF">A54_187</name>
</gene>
<reference evidence="1 2" key="1">
    <citation type="submission" date="2022-10" db="EMBL/GenBank/DDBJ databases">
        <authorList>
            <person name="Cortes-Martin A."/>
            <person name="Buttimer C.T.H."/>
            <person name="Hill C."/>
        </authorList>
    </citation>
    <scope>NUCLEOTIDE SEQUENCE [LARGE SCALE GENOMIC DNA]</scope>
</reference>
<dbReference type="Proteomes" id="UP001236076">
    <property type="component" value="Segment"/>
</dbReference>
<accession>A0AAE9PY03</accession>
<proteinExistence type="predicted"/>